<comment type="caution">
    <text evidence="1">The sequence shown here is derived from an EMBL/GenBank/DDBJ whole genome shotgun (WGS) entry which is preliminary data.</text>
</comment>
<dbReference type="Proteomes" id="UP001259587">
    <property type="component" value="Unassembled WGS sequence"/>
</dbReference>
<reference evidence="1" key="1">
    <citation type="submission" date="2023-07" db="EMBL/GenBank/DDBJ databases">
        <title>Sorghum-associated microbial communities from plants grown in Nebraska, USA.</title>
        <authorList>
            <person name="Schachtman D."/>
        </authorList>
    </citation>
    <scope>NUCLEOTIDE SEQUENCE</scope>
    <source>
        <strain evidence="1">BE56</strain>
    </source>
</reference>
<gene>
    <name evidence="1" type="ORF">J2W83_003387</name>
</gene>
<sequence length="177" mass="19435">MSVSTTTAELPESLTSQRLRLSRPDPALAVPLHEALLSSYDLHQPFLLWAKPDWSLDDIRQSLDKSQADFLCSSGEKRYFVLSPEHGAIVGCIGLTPKDGEYEVGYWVSQAFAGQGLMREALTTLLDAVAAPVWLTTAVNNAASQRLAERAGFHKAGEVVRAIDPSTPGLLYRRHRC</sequence>
<dbReference type="EMBL" id="JAVDTH010000020">
    <property type="protein sequence ID" value="MDR6713772.1"/>
    <property type="molecule type" value="Genomic_DNA"/>
</dbReference>
<accession>A0ACC6K5R8</accession>
<protein>
    <submittedName>
        <fullName evidence="1">RimJ/RimL family protein N-acetyltransferase</fullName>
    </submittedName>
</protein>
<evidence type="ECO:0000313" key="2">
    <source>
        <dbReference type="Proteomes" id="UP001259587"/>
    </source>
</evidence>
<organism evidence="1 2">
    <name type="scientific">Pseudomonas hunanensis</name>
    <dbReference type="NCBI Taxonomy" id="1247546"/>
    <lineage>
        <taxon>Bacteria</taxon>
        <taxon>Pseudomonadati</taxon>
        <taxon>Pseudomonadota</taxon>
        <taxon>Gammaproteobacteria</taxon>
        <taxon>Pseudomonadales</taxon>
        <taxon>Pseudomonadaceae</taxon>
        <taxon>Pseudomonas</taxon>
    </lineage>
</organism>
<keyword evidence="2" id="KW-1185">Reference proteome</keyword>
<evidence type="ECO:0000313" key="1">
    <source>
        <dbReference type="EMBL" id="MDR6713772.1"/>
    </source>
</evidence>
<name>A0ACC6K5R8_9PSED</name>
<proteinExistence type="predicted"/>